<keyword evidence="4" id="KW-0378">Hydrolase</keyword>
<keyword evidence="6" id="KW-0443">Lipid metabolism</keyword>
<dbReference type="GO" id="GO:0016891">
    <property type="term" value="F:RNA endonuclease activity producing 5'-phosphomonoesters, hydrolytic mechanism"/>
    <property type="evidence" value="ECO:0007669"/>
    <property type="project" value="TreeGrafter"/>
</dbReference>
<protein>
    <recommendedName>
        <fullName evidence="3">phospholipase D</fullName>
        <ecNumber evidence="3">3.1.4.4</ecNumber>
    </recommendedName>
</protein>
<evidence type="ECO:0000256" key="1">
    <source>
        <dbReference type="ARBA" id="ARBA00000798"/>
    </source>
</evidence>
<sequence>MNPDDLTRFLTQSLADRKLSGGEKSALADWLAKNVKSDQHRGLVRHTAFEVARAAVADPAASELIEWLEDIMKVIAPVQPPGGASPAAAAGDEAYFAPGERCLQQIVARFNQCRRTADVCVFTVTDDRISRAILDAHRRKVAVRIITDNEKQHDAGSDVQKFREAGIPVKTDDMHGPADAGLNGHMHHKFAVFDGVRLINGSYNWTRGAADLNYENIVDTADAALVAAFAAEFARLWARF</sequence>
<dbReference type="PANTHER" id="PTHR43856:SF1">
    <property type="entry name" value="MITOCHONDRIAL CARDIOLIPIN HYDROLASE"/>
    <property type="match status" value="1"/>
</dbReference>
<feature type="domain" description="Phospholipase D-like" evidence="7">
    <location>
        <begin position="107"/>
        <end position="237"/>
    </location>
</feature>
<evidence type="ECO:0000256" key="4">
    <source>
        <dbReference type="ARBA" id="ARBA00022801"/>
    </source>
</evidence>
<dbReference type="RefSeq" id="WP_010036083.1">
    <property type="nucleotide sequence ID" value="NZ_CP025958.1"/>
</dbReference>
<dbReference type="CDD" id="cd09171">
    <property type="entry name" value="PLDc_vPLD6_like"/>
    <property type="match status" value="1"/>
</dbReference>
<evidence type="ECO:0000313" key="9">
    <source>
        <dbReference type="Proteomes" id="UP000245802"/>
    </source>
</evidence>
<evidence type="ECO:0000256" key="5">
    <source>
        <dbReference type="ARBA" id="ARBA00022963"/>
    </source>
</evidence>
<dbReference type="KEGG" id="gog:C1280_37105"/>
<comment type="catalytic activity">
    <reaction evidence="1">
        <text>a 1,2-diacyl-sn-glycero-3-phosphocholine + H2O = a 1,2-diacyl-sn-glycero-3-phosphate + choline + H(+)</text>
        <dbReference type="Rhea" id="RHEA:14445"/>
        <dbReference type="ChEBI" id="CHEBI:15354"/>
        <dbReference type="ChEBI" id="CHEBI:15377"/>
        <dbReference type="ChEBI" id="CHEBI:15378"/>
        <dbReference type="ChEBI" id="CHEBI:57643"/>
        <dbReference type="ChEBI" id="CHEBI:58608"/>
        <dbReference type="EC" id="3.1.4.4"/>
    </reaction>
</comment>
<dbReference type="InterPro" id="IPR051406">
    <property type="entry name" value="PLD_domain"/>
</dbReference>
<dbReference type="Proteomes" id="UP000245802">
    <property type="component" value="Chromosome"/>
</dbReference>
<dbReference type="PANTHER" id="PTHR43856">
    <property type="entry name" value="CARDIOLIPIN HYDROLASE"/>
    <property type="match status" value="1"/>
</dbReference>
<keyword evidence="5" id="KW-0442">Lipid degradation</keyword>
<keyword evidence="9" id="KW-1185">Reference proteome</keyword>
<dbReference type="InterPro" id="IPR025202">
    <property type="entry name" value="PLD-like_dom"/>
</dbReference>
<dbReference type="GO" id="GO:0016042">
    <property type="term" value="P:lipid catabolic process"/>
    <property type="evidence" value="ECO:0007669"/>
    <property type="project" value="UniProtKB-KW"/>
</dbReference>
<dbReference type="Gene3D" id="3.30.870.10">
    <property type="entry name" value="Endonuclease Chain A"/>
    <property type="match status" value="1"/>
</dbReference>
<proteinExistence type="inferred from homology"/>
<comment type="similarity">
    <text evidence="2">Belongs to the phospholipase D family.</text>
</comment>
<reference evidence="8 9" key="1">
    <citation type="submission" date="2018-01" db="EMBL/GenBank/DDBJ databases">
        <title>G. obscuriglobus.</title>
        <authorList>
            <person name="Franke J."/>
            <person name="Blomberg W."/>
            <person name="Selmecki A."/>
        </authorList>
    </citation>
    <scope>NUCLEOTIDE SEQUENCE [LARGE SCALE GENOMIC DNA]</scope>
    <source>
        <strain evidence="8 9">DSM 5831</strain>
    </source>
</reference>
<evidence type="ECO:0000256" key="6">
    <source>
        <dbReference type="ARBA" id="ARBA00023098"/>
    </source>
</evidence>
<dbReference type="OrthoDB" id="9765044at2"/>
<dbReference type="EMBL" id="CP025958">
    <property type="protein sequence ID" value="AWM42061.1"/>
    <property type="molecule type" value="Genomic_DNA"/>
</dbReference>
<dbReference type="EC" id="3.1.4.4" evidence="3"/>
<gene>
    <name evidence="8" type="ORF">C1280_37105</name>
</gene>
<dbReference type="SUPFAM" id="SSF56024">
    <property type="entry name" value="Phospholipase D/nuclease"/>
    <property type="match status" value="1"/>
</dbReference>
<evidence type="ECO:0000313" key="8">
    <source>
        <dbReference type="EMBL" id="AWM42061.1"/>
    </source>
</evidence>
<evidence type="ECO:0000256" key="3">
    <source>
        <dbReference type="ARBA" id="ARBA00012027"/>
    </source>
</evidence>
<dbReference type="GO" id="GO:0004630">
    <property type="term" value="F:phospholipase D activity"/>
    <property type="evidence" value="ECO:0007669"/>
    <property type="project" value="UniProtKB-EC"/>
</dbReference>
<dbReference type="Pfam" id="PF13091">
    <property type="entry name" value="PLDc_2"/>
    <property type="match status" value="1"/>
</dbReference>
<accession>A0A2Z3HAS4</accession>
<name>A0A2Z3HAS4_9BACT</name>
<evidence type="ECO:0000256" key="2">
    <source>
        <dbReference type="ARBA" id="ARBA00008664"/>
    </source>
</evidence>
<evidence type="ECO:0000259" key="7">
    <source>
        <dbReference type="Pfam" id="PF13091"/>
    </source>
</evidence>
<dbReference type="AlphaFoldDB" id="A0A2Z3HAS4"/>
<organism evidence="8 9">
    <name type="scientific">Gemmata obscuriglobus</name>
    <dbReference type="NCBI Taxonomy" id="114"/>
    <lineage>
        <taxon>Bacteria</taxon>
        <taxon>Pseudomonadati</taxon>
        <taxon>Planctomycetota</taxon>
        <taxon>Planctomycetia</taxon>
        <taxon>Gemmatales</taxon>
        <taxon>Gemmataceae</taxon>
        <taxon>Gemmata</taxon>
    </lineage>
</organism>